<keyword evidence="3" id="KW-1185">Reference proteome</keyword>
<feature type="transmembrane region" description="Helical" evidence="1">
    <location>
        <begin position="20"/>
        <end position="41"/>
    </location>
</feature>
<proteinExistence type="predicted"/>
<sequence>MNTPQFRTTDPRHRATLRWITAVTAATLVFAGYDLVAYGTVVPVLPHGFVSTYYDTVARAAGVTWFAGFGRLGGIGGIGGPLVGGALMSSGLSARHPFYVFAGVAVVGTLVTCLVPRRSAALASAPAASVPGPLGGAASVLANE</sequence>
<evidence type="ECO:0008006" key="4">
    <source>
        <dbReference type="Google" id="ProtNLM"/>
    </source>
</evidence>
<dbReference type="Proteomes" id="UP000608955">
    <property type="component" value="Unassembled WGS sequence"/>
</dbReference>
<accession>A0A918Y612</accession>
<dbReference type="AlphaFoldDB" id="A0A918Y612"/>
<name>A0A918Y612_9ACTN</name>
<keyword evidence="1" id="KW-1133">Transmembrane helix</keyword>
<feature type="transmembrane region" description="Helical" evidence="1">
    <location>
        <begin position="98"/>
        <end position="115"/>
    </location>
</feature>
<dbReference type="InterPro" id="IPR036259">
    <property type="entry name" value="MFS_trans_sf"/>
</dbReference>
<organism evidence="2 3">
    <name type="scientific">Streptomyces naganishii JCM 4654</name>
    <dbReference type="NCBI Taxonomy" id="1306179"/>
    <lineage>
        <taxon>Bacteria</taxon>
        <taxon>Bacillati</taxon>
        <taxon>Actinomycetota</taxon>
        <taxon>Actinomycetes</taxon>
        <taxon>Kitasatosporales</taxon>
        <taxon>Streptomycetaceae</taxon>
        <taxon>Streptomyces</taxon>
    </lineage>
</organism>
<keyword evidence="1" id="KW-0812">Transmembrane</keyword>
<dbReference type="Gene3D" id="1.20.1250.20">
    <property type="entry name" value="MFS general substrate transporter like domains"/>
    <property type="match status" value="1"/>
</dbReference>
<dbReference type="RefSeq" id="WP_229865457.1">
    <property type="nucleotide sequence ID" value="NZ_BMVF01000011.1"/>
</dbReference>
<evidence type="ECO:0000256" key="1">
    <source>
        <dbReference type="SAM" id="Phobius"/>
    </source>
</evidence>
<gene>
    <name evidence="2" type="ORF">GCM10010508_42540</name>
</gene>
<keyword evidence="1" id="KW-0472">Membrane</keyword>
<evidence type="ECO:0000313" key="2">
    <source>
        <dbReference type="EMBL" id="GHD91908.1"/>
    </source>
</evidence>
<reference evidence="2" key="1">
    <citation type="journal article" date="2014" name="Int. J. Syst. Evol. Microbiol.">
        <title>Complete genome sequence of Corynebacterium casei LMG S-19264T (=DSM 44701T), isolated from a smear-ripened cheese.</title>
        <authorList>
            <consortium name="US DOE Joint Genome Institute (JGI-PGF)"/>
            <person name="Walter F."/>
            <person name="Albersmeier A."/>
            <person name="Kalinowski J."/>
            <person name="Ruckert C."/>
        </authorList>
    </citation>
    <scope>NUCLEOTIDE SEQUENCE</scope>
    <source>
        <strain evidence="2">JCM 4654</strain>
    </source>
</reference>
<dbReference type="EMBL" id="BMVF01000011">
    <property type="protein sequence ID" value="GHD91908.1"/>
    <property type="molecule type" value="Genomic_DNA"/>
</dbReference>
<comment type="caution">
    <text evidence="2">The sequence shown here is derived from an EMBL/GenBank/DDBJ whole genome shotgun (WGS) entry which is preliminary data.</text>
</comment>
<protein>
    <recommendedName>
        <fullName evidence="4">MFS transporter</fullName>
    </recommendedName>
</protein>
<reference evidence="2" key="2">
    <citation type="submission" date="2020-09" db="EMBL/GenBank/DDBJ databases">
        <authorList>
            <person name="Sun Q."/>
            <person name="Ohkuma M."/>
        </authorList>
    </citation>
    <scope>NUCLEOTIDE SEQUENCE</scope>
    <source>
        <strain evidence="2">JCM 4654</strain>
    </source>
</reference>
<dbReference type="SUPFAM" id="SSF103473">
    <property type="entry name" value="MFS general substrate transporter"/>
    <property type="match status" value="1"/>
</dbReference>
<evidence type="ECO:0000313" key="3">
    <source>
        <dbReference type="Proteomes" id="UP000608955"/>
    </source>
</evidence>